<keyword evidence="2" id="KW-1185">Reference proteome</keyword>
<accession>A0ABV0XLS1</accession>
<reference evidence="1 2" key="1">
    <citation type="submission" date="2021-06" db="EMBL/GenBank/DDBJ databases">
        <authorList>
            <person name="Palmer J.M."/>
        </authorList>
    </citation>
    <scope>NUCLEOTIDE SEQUENCE [LARGE SCALE GENOMIC DNA]</scope>
    <source>
        <strain evidence="1 2">AS_MEX2019</strain>
        <tissue evidence="1">Muscle</tissue>
    </source>
</reference>
<dbReference type="Proteomes" id="UP001469553">
    <property type="component" value="Unassembled WGS sequence"/>
</dbReference>
<protein>
    <submittedName>
        <fullName evidence="1">Uncharacterized protein</fullName>
    </submittedName>
</protein>
<gene>
    <name evidence="1" type="ORF">AMECASPLE_000484</name>
</gene>
<proteinExistence type="predicted"/>
<comment type="caution">
    <text evidence="1">The sequence shown here is derived from an EMBL/GenBank/DDBJ whole genome shotgun (WGS) entry which is preliminary data.</text>
</comment>
<evidence type="ECO:0000313" key="2">
    <source>
        <dbReference type="Proteomes" id="UP001469553"/>
    </source>
</evidence>
<sequence>MLFFSHKQWSSIFTFEFNAKLQAELAGLQVFTDTCKPANYYKTPSLLDNSSSVIQSKCDSGHTKGIAHTYASQRQNYDTILKTGQPGPANWSAGLLNVNTM</sequence>
<name>A0ABV0XLS1_9TELE</name>
<organism evidence="1 2">
    <name type="scientific">Ameca splendens</name>
    <dbReference type="NCBI Taxonomy" id="208324"/>
    <lineage>
        <taxon>Eukaryota</taxon>
        <taxon>Metazoa</taxon>
        <taxon>Chordata</taxon>
        <taxon>Craniata</taxon>
        <taxon>Vertebrata</taxon>
        <taxon>Euteleostomi</taxon>
        <taxon>Actinopterygii</taxon>
        <taxon>Neopterygii</taxon>
        <taxon>Teleostei</taxon>
        <taxon>Neoteleostei</taxon>
        <taxon>Acanthomorphata</taxon>
        <taxon>Ovalentaria</taxon>
        <taxon>Atherinomorphae</taxon>
        <taxon>Cyprinodontiformes</taxon>
        <taxon>Goodeidae</taxon>
        <taxon>Ameca</taxon>
    </lineage>
</organism>
<evidence type="ECO:0000313" key="1">
    <source>
        <dbReference type="EMBL" id="MEQ2282414.1"/>
    </source>
</evidence>
<dbReference type="EMBL" id="JAHRIP010009418">
    <property type="protein sequence ID" value="MEQ2282414.1"/>
    <property type="molecule type" value="Genomic_DNA"/>
</dbReference>